<proteinExistence type="predicted"/>
<protein>
    <submittedName>
        <fullName evidence="1">Uncharacterized protein</fullName>
    </submittedName>
</protein>
<dbReference type="AlphaFoldDB" id="A0A7D9IT01"/>
<keyword evidence="2" id="KW-1185">Reference proteome</keyword>
<reference evidence="1" key="1">
    <citation type="submission" date="2020-04" db="EMBL/GenBank/DDBJ databases">
        <authorList>
            <person name="Alioto T."/>
            <person name="Alioto T."/>
            <person name="Gomez Garrido J."/>
        </authorList>
    </citation>
    <scope>NUCLEOTIDE SEQUENCE</scope>
    <source>
        <strain evidence="1">A484AB</strain>
    </source>
</reference>
<accession>A0A7D9IT01</accession>
<name>A0A7D9IT01_PARCT</name>
<organism evidence="1 2">
    <name type="scientific">Paramuricea clavata</name>
    <name type="common">Red gorgonian</name>
    <name type="synonym">Violescent sea-whip</name>
    <dbReference type="NCBI Taxonomy" id="317549"/>
    <lineage>
        <taxon>Eukaryota</taxon>
        <taxon>Metazoa</taxon>
        <taxon>Cnidaria</taxon>
        <taxon>Anthozoa</taxon>
        <taxon>Octocorallia</taxon>
        <taxon>Malacalcyonacea</taxon>
        <taxon>Plexauridae</taxon>
        <taxon>Paramuricea</taxon>
    </lineage>
</organism>
<evidence type="ECO:0000313" key="2">
    <source>
        <dbReference type="Proteomes" id="UP001152795"/>
    </source>
</evidence>
<evidence type="ECO:0000313" key="1">
    <source>
        <dbReference type="EMBL" id="CAB4014203.1"/>
    </source>
</evidence>
<dbReference type="EMBL" id="CACRXK020008197">
    <property type="protein sequence ID" value="CAB4014203.1"/>
    <property type="molecule type" value="Genomic_DNA"/>
</dbReference>
<comment type="caution">
    <text evidence="1">The sequence shown here is derived from an EMBL/GenBank/DDBJ whole genome shotgun (WGS) entry which is preliminary data.</text>
</comment>
<dbReference type="Proteomes" id="UP001152795">
    <property type="component" value="Unassembled WGS sequence"/>
</dbReference>
<gene>
    <name evidence="1" type="ORF">PACLA_8A073390</name>
</gene>
<sequence>MKLGAVLTLALAYLFTPAESSVGESDVVRIFDPSVRMPRAQLKALLAKADLVSAGFTKNEETQIVTGEDGKKVTKEVTYYTVQDACSNVSYWEEIIRDRLPTLSAKLTRKVVDEVEERIGNRATEYCQFGLEIHFELCGHTEKKEKPAKRGFLWSRRRRRNPPPPPRITTNICIGTCACCSYCTRATIRYRQHEFVVSG</sequence>